<evidence type="ECO:0000256" key="4">
    <source>
        <dbReference type="ARBA" id="ARBA00035302"/>
    </source>
</evidence>
<evidence type="ECO:0000256" key="5">
    <source>
        <dbReference type="ARBA" id="ARBA00035440"/>
    </source>
</evidence>
<evidence type="ECO:0000313" key="8">
    <source>
        <dbReference type="Proteomes" id="UP001209878"/>
    </source>
</evidence>
<evidence type="ECO:0000313" key="7">
    <source>
        <dbReference type="EMBL" id="KAK2181161.1"/>
    </source>
</evidence>
<comment type="similarity">
    <text evidence="1 6">Belongs to the universal ribosomal protein uL16 family.</text>
</comment>
<dbReference type="InterPro" id="IPR000114">
    <property type="entry name" value="Ribosomal_uL16_bact-type"/>
</dbReference>
<accession>A0AAD9L169</accession>
<dbReference type="SUPFAM" id="SSF54686">
    <property type="entry name" value="Ribosomal protein L16p/L10e"/>
    <property type="match status" value="1"/>
</dbReference>
<organism evidence="7 8">
    <name type="scientific">Ridgeia piscesae</name>
    <name type="common">Tubeworm</name>
    <dbReference type="NCBI Taxonomy" id="27915"/>
    <lineage>
        <taxon>Eukaryota</taxon>
        <taxon>Metazoa</taxon>
        <taxon>Spiralia</taxon>
        <taxon>Lophotrochozoa</taxon>
        <taxon>Annelida</taxon>
        <taxon>Polychaeta</taxon>
        <taxon>Sedentaria</taxon>
        <taxon>Canalipalpata</taxon>
        <taxon>Sabellida</taxon>
        <taxon>Siboglinidae</taxon>
        <taxon>Ridgeia</taxon>
    </lineage>
</organism>
<protein>
    <recommendedName>
        <fullName evidence="4">Large ribosomal subunit protein uL16m</fullName>
    </recommendedName>
    <alternativeName>
        <fullName evidence="5">39S ribosomal protein L16, mitochondrial</fullName>
    </alternativeName>
</protein>
<dbReference type="PRINTS" id="PR00060">
    <property type="entry name" value="RIBOSOMALL16"/>
</dbReference>
<dbReference type="PANTHER" id="PTHR12220">
    <property type="entry name" value="50S/60S RIBOSOMAL PROTEIN L16"/>
    <property type="match status" value="1"/>
</dbReference>
<proteinExistence type="inferred from homology"/>
<sequence length="260" mass="30263">MHRQIVKSALLLPRTTSALLKQSSVNHVADVSSPLWRVTPIAGVANWKHPKNTYEGVVFPEKRRLGFVEKAPLFVGNQRPQKMFKRLIDMRGPELVHNRLIHKQYGIRAIHGGTMKPGHFEMVRNTTNRKLEENRMFAVWRIDPPWKSVTKKGLGHRMGSGKGSIDHYVTPIRAGRIIIEMGGHLEFEEAVHILKRVADKLPFKAEAISQEMVEEEERQAEMLERENVNPFTFEYCVNNNMLGCRKWLSTYDYKWYNKYR</sequence>
<evidence type="ECO:0000256" key="1">
    <source>
        <dbReference type="ARBA" id="ARBA00008931"/>
    </source>
</evidence>
<dbReference type="InterPro" id="IPR047873">
    <property type="entry name" value="Ribosomal_uL16"/>
</dbReference>
<dbReference type="CDD" id="cd01433">
    <property type="entry name" value="Ribosomal_L16_L10e"/>
    <property type="match status" value="1"/>
</dbReference>
<comment type="caution">
    <text evidence="7">The sequence shown here is derived from an EMBL/GenBank/DDBJ whole genome shotgun (WGS) entry which is preliminary data.</text>
</comment>
<dbReference type="AlphaFoldDB" id="A0AAD9L169"/>
<dbReference type="GO" id="GO:0032543">
    <property type="term" value="P:mitochondrial translation"/>
    <property type="evidence" value="ECO:0007669"/>
    <property type="project" value="TreeGrafter"/>
</dbReference>
<dbReference type="Gene3D" id="3.90.1170.10">
    <property type="entry name" value="Ribosomal protein L10e/L16"/>
    <property type="match status" value="1"/>
</dbReference>
<keyword evidence="3 6" id="KW-0687">Ribonucleoprotein</keyword>
<reference evidence="7" key="1">
    <citation type="journal article" date="2023" name="Mol. Biol. Evol.">
        <title>Third-Generation Sequencing Reveals the Adaptive Role of the Epigenome in Three Deep-Sea Polychaetes.</title>
        <authorList>
            <person name="Perez M."/>
            <person name="Aroh O."/>
            <person name="Sun Y."/>
            <person name="Lan Y."/>
            <person name="Juniper S.K."/>
            <person name="Young C.R."/>
            <person name="Angers B."/>
            <person name="Qian P.Y."/>
        </authorList>
    </citation>
    <scope>NUCLEOTIDE SEQUENCE</scope>
    <source>
        <strain evidence="7">R07B-5</strain>
    </source>
</reference>
<evidence type="ECO:0000256" key="2">
    <source>
        <dbReference type="ARBA" id="ARBA00022980"/>
    </source>
</evidence>
<dbReference type="InterPro" id="IPR016180">
    <property type="entry name" value="Ribosomal_uL16_dom"/>
</dbReference>
<dbReference type="InterPro" id="IPR036920">
    <property type="entry name" value="Ribosomal_uL16_sf"/>
</dbReference>
<keyword evidence="8" id="KW-1185">Reference proteome</keyword>
<dbReference type="GO" id="GO:0005762">
    <property type="term" value="C:mitochondrial large ribosomal subunit"/>
    <property type="evidence" value="ECO:0007669"/>
    <property type="project" value="TreeGrafter"/>
</dbReference>
<keyword evidence="2 6" id="KW-0689">Ribosomal protein</keyword>
<dbReference type="Proteomes" id="UP001209878">
    <property type="component" value="Unassembled WGS sequence"/>
</dbReference>
<evidence type="ECO:0000256" key="6">
    <source>
        <dbReference type="RuleBase" id="RU004413"/>
    </source>
</evidence>
<dbReference type="GO" id="GO:0019843">
    <property type="term" value="F:rRNA binding"/>
    <property type="evidence" value="ECO:0007669"/>
    <property type="project" value="InterPro"/>
</dbReference>
<dbReference type="GO" id="GO:0003735">
    <property type="term" value="F:structural constituent of ribosome"/>
    <property type="evidence" value="ECO:0007669"/>
    <property type="project" value="InterPro"/>
</dbReference>
<dbReference type="Pfam" id="PF00252">
    <property type="entry name" value="Ribosomal_L16"/>
    <property type="match status" value="1"/>
</dbReference>
<gene>
    <name evidence="7" type="ORF">NP493_409g08008</name>
</gene>
<dbReference type="PANTHER" id="PTHR12220:SF13">
    <property type="entry name" value="LARGE RIBOSOMAL SUBUNIT PROTEIN UL16M"/>
    <property type="match status" value="1"/>
</dbReference>
<dbReference type="EMBL" id="JAODUO010000409">
    <property type="protein sequence ID" value="KAK2181161.1"/>
    <property type="molecule type" value="Genomic_DNA"/>
</dbReference>
<evidence type="ECO:0000256" key="3">
    <source>
        <dbReference type="ARBA" id="ARBA00023274"/>
    </source>
</evidence>
<name>A0AAD9L169_RIDPI</name>